<feature type="region of interest" description="Disordered" evidence="1">
    <location>
        <begin position="687"/>
        <end position="707"/>
    </location>
</feature>
<dbReference type="SUPFAM" id="SSF54001">
    <property type="entry name" value="Cysteine proteinases"/>
    <property type="match status" value="1"/>
</dbReference>
<name>A0A5J9T722_9POAL</name>
<feature type="compositionally biased region" description="Basic and acidic residues" evidence="1">
    <location>
        <begin position="1"/>
        <end position="17"/>
    </location>
</feature>
<accession>A0A5J9T722</accession>
<dbReference type="PANTHER" id="PTHR34835">
    <property type="entry name" value="OS07G0283600 PROTEIN-RELATED"/>
    <property type="match status" value="1"/>
</dbReference>
<evidence type="ECO:0000313" key="3">
    <source>
        <dbReference type="Proteomes" id="UP000324897"/>
    </source>
</evidence>
<dbReference type="Proteomes" id="UP000324897">
    <property type="component" value="Unassembled WGS sequence"/>
</dbReference>
<feature type="compositionally biased region" description="Basic and acidic residues" evidence="1">
    <location>
        <begin position="28"/>
        <end position="44"/>
    </location>
</feature>
<comment type="caution">
    <text evidence="2">The sequence shown here is derived from an EMBL/GenBank/DDBJ whole genome shotgun (WGS) entry which is preliminary data.</text>
</comment>
<dbReference type="Gramene" id="TVU07143">
    <property type="protein sequence ID" value="TVU07143"/>
    <property type="gene ID" value="EJB05_47185"/>
</dbReference>
<evidence type="ECO:0000256" key="1">
    <source>
        <dbReference type="SAM" id="MobiDB-lite"/>
    </source>
</evidence>
<protein>
    <recommendedName>
        <fullName evidence="4">Ubiquitin-like protease family profile domain-containing protein</fullName>
    </recommendedName>
</protein>
<sequence length="1230" mass="139184">MAGEKESESVAEVHDEQQGGGEETIAAAEEKQGKRKPQEPSGGERKKRWRRSIHEMLQLAQEKIDRHGDDAEERERRMVVVRHLRRQEEKLDEQDYDAWAAAHPPKKMPEARVAYYRSVLEEPEPRLLDESLLGSLIPGGADEIRKLNERIREASRSSKEMAAMMMEEYEAKDIICVLLFCFEKMRRKRPSHVVDISSSDGSDDSDFERPEKYRIQHRKKFGHHQFSEHCTESDDLASSDDDSFDPVLYNNYLKKRKKLKKLERELNRSLRQKAKRPKPSKSSSDAFTRFSVTTMSNLISNLTPTYKKVIGDNGFGSLLKFDKCYVPKKFVKWLATLVDAKSSDIIYNGKVIPLNKEGVHCVLELPLGGKPFPSDPSVGKAIILSKYQKHSIPPVTFFEEKLFTDHSMADENVLTCFLMVVMQSFLCCNSSLVPSYKYFGIFENVLKAKEFDWSGYVLDWSLDCFKSYNQECLQTGTDHHTLGGCWYFLTVVYLDHVDFGSRQPSDSIPRISIWKGSMIKNYSDQDMFSNGTFGLRPLLHHSETCYAKGSQIFRRSSTSLVECAEYLEKLDIASGCKLPQTLKVSIYELIENHSINSSISVNMNLASISSLPGDMKVMFTKLMSHYCKVDKSTQDLVLTLLKLVSDAACDDEEKSDDGDIQVQQSDSDKCNIASSKMPPVIVKPELPIDNLKPADDNQSAPQDGSVNVPEILRKLSKDVTDHQEHATPYKFVVPPNGYPKSFVENAISQRQQSLKIGGNTSIVSKVVPAKNPSVDNTNAFQHSAYKANEESLSYAAGCSQRDAIHIDNLNDSAPAAPSKRRVLRQFCSQLATADSDDQTPPLTQHTPMIMHSIDDSEDNSCEDAPNMSNSMRVFSTRFSGGKKQPSQHMKAKDSPEVVIRGERTLSDSVRAMSKRSDADYDAKYHQNSSIKTPIHSAAVKESSQATGREVVSSEFKCRDSSMGGKEPHYGPRRVVFPSSKLREDFVGIKKKYHVTSSEIHNYKAICSLASSGHQKEFAVDMSGVRCTYWSFGESLKPGGVVMPYVVTAYCYYLFSKSGGHPDMSKKYYYFPNIGENLLCDRSVAKLDILQRAFKLSKKARPLQRSDIIPNFQFHWYEYVGVDMPFEEYTELYPDVPYLDPENGTQSCTSFGSVIIIYPSCKYYTMVIFDDGIYVLLFLVLWHSPRTLLSQLFDSSDVPNIRIKIANTLLFLHNNVGNKSLVTEFKHQQDR</sequence>
<feature type="compositionally biased region" description="Polar residues" evidence="1">
    <location>
        <begin position="696"/>
        <end position="705"/>
    </location>
</feature>
<feature type="non-terminal residue" evidence="2">
    <location>
        <position position="1"/>
    </location>
</feature>
<dbReference type="AlphaFoldDB" id="A0A5J9T722"/>
<feature type="region of interest" description="Disordered" evidence="1">
    <location>
        <begin position="1"/>
        <end position="52"/>
    </location>
</feature>
<evidence type="ECO:0000313" key="2">
    <source>
        <dbReference type="EMBL" id="TVU07143.1"/>
    </source>
</evidence>
<dbReference type="PANTHER" id="PTHR34835:SF60">
    <property type="entry name" value="OS10G0490300 PROTEIN"/>
    <property type="match status" value="1"/>
</dbReference>
<gene>
    <name evidence="2" type="ORF">EJB05_47185</name>
</gene>
<dbReference type="InterPro" id="IPR038765">
    <property type="entry name" value="Papain-like_cys_pep_sf"/>
</dbReference>
<organism evidence="2 3">
    <name type="scientific">Eragrostis curvula</name>
    <name type="common">weeping love grass</name>
    <dbReference type="NCBI Taxonomy" id="38414"/>
    <lineage>
        <taxon>Eukaryota</taxon>
        <taxon>Viridiplantae</taxon>
        <taxon>Streptophyta</taxon>
        <taxon>Embryophyta</taxon>
        <taxon>Tracheophyta</taxon>
        <taxon>Spermatophyta</taxon>
        <taxon>Magnoliopsida</taxon>
        <taxon>Liliopsida</taxon>
        <taxon>Poales</taxon>
        <taxon>Poaceae</taxon>
        <taxon>PACMAD clade</taxon>
        <taxon>Chloridoideae</taxon>
        <taxon>Eragrostideae</taxon>
        <taxon>Eragrostidinae</taxon>
        <taxon>Eragrostis</taxon>
    </lineage>
</organism>
<proteinExistence type="predicted"/>
<keyword evidence="3" id="KW-1185">Reference proteome</keyword>
<dbReference type="OrthoDB" id="1738454at2759"/>
<evidence type="ECO:0008006" key="4">
    <source>
        <dbReference type="Google" id="ProtNLM"/>
    </source>
</evidence>
<dbReference type="EMBL" id="RWGY01000045">
    <property type="protein sequence ID" value="TVU07143.1"/>
    <property type="molecule type" value="Genomic_DNA"/>
</dbReference>
<reference evidence="2 3" key="1">
    <citation type="journal article" date="2019" name="Sci. Rep.">
        <title>A high-quality genome of Eragrostis curvula grass provides insights into Poaceae evolution and supports new strategies to enhance forage quality.</title>
        <authorList>
            <person name="Carballo J."/>
            <person name="Santos B.A.C.M."/>
            <person name="Zappacosta D."/>
            <person name="Garbus I."/>
            <person name="Selva J.P."/>
            <person name="Gallo C.A."/>
            <person name="Diaz A."/>
            <person name="Albertini E."/>
            <person name="Caccamo M."/>
            <person name="Echenique V."/>
        </authorList>
    </citation>
    <scope>NUCLEOTIDE SEQUENCE [LARGE SCALE GENOMIC DNA]</scope>
    <source>
        <strain evidence="3">cv. Victoria</strain>
        <tissue evidence="2">Leaf</tissue>
    </source>
</reference>